<keyword evidence="3" id="KW-1185">Reference proteome</keyword>
<dbReference type="GO" id="GO:0043755">
    <property type="term" value="F:alpha-ribazole phosphatase activity"/>
    <property type="evidence" value="ECO:0007669"/>
    <property type="project" value="UniProtKB-UniRule"/>
</dbReference>
<dbReference type="Proteomes" id="UP000233387">
    <property type="component" value="Unassembled WGS sequence"/>
</dbReference>
<dbReference type="Gene3D" id="3.40.50.1240">
    <property type="entry name" value="Phosphoglycerate mutase-like"/>
    <property type="match status" value="1"/>
</dbReference>
<dbReference type="InterPro" id="IPR050275">
    <property type="entry name" value="PGM_Phosphatase"/>
</dbReference>
<comment type="caution">
    <text evidence="2">The sequence shown here is derived from an EMBL/GenBank/DDBJ whole genome shotgun (WGS) entry which is preliminary data.</text>
</comment>
<organism evidence="2 3">
    <name type="scientific">Raineya orbicola</name>
    <dbReference type="NCBI Taxonomy" id="2016530"/>
    <lineage>
        <taxon>Bacteria</taxon>
        <taxon>Pseudomonadati</taxon>
        <taxon>Bacteroidota</taxon>
        <taxon>Cytophagia</taxon>
        <taxon>Cytophagales</taxon>
        <taxon>Raineyaceae</taxon>
        <taxon>Raineya</taxon>
    </lineage>
</organism>
<name>A0A2N3IG60_9BACT</name>
<gene>
    <name evidence="2" type="ORF">Rain11_1434</name>
</gene>
<evidence type="ECO:0000256" key="1">
    <source>
        <dbReference type="NCBIfam" id="TIGR03162"/>
    </source>
</evidence>
<dbReference type="OrthoDB" id="9782128at2"/>
<sequence>MEVFVVRHTSVNIEKDICYGQKEVLLNNDTFQQEVQELKNKLPNVFDAVYCSPLQRCKALAETLPYPNVFYENALMEMDFGEWEGKKWNDINQAELETWMADFVNVKPPQGENLAELYDRVSYFMNNLRKKQYQKVLLITHAGVIRCLWAYVLEIPLPNIFKIPVAYGEIFAFSLNKVSKNDWIFMKS</sequence>
<proteinExistence type="predicted"/>
<dbReference type="InterPro" id="IPR017578">
    <property type="entry name" value="Ribazole_CobC"/>
</dbReference>
<dbReference type="CDD" id="cd07067">
    <property type="entry name" value="HP_PGM_like"/>
    <property type="match status" value="1"/>
</dbReference>
<dbReference type="Pfam" id="PF00300">
    <property type="entry name" value="His_Phos_1"/>
    <property type="match status" value="1"/>
</dbReference>
<dbReference type="EC" id="3.1.3.73" evidence="1"/>
<evidence type="ECO:0000313" key="3">
    <source>
        <dbReference type="Proteomes" id="UP000233387"/>
    </source>
</evidence>
<dbReference type="SUPFAM" id="SSF53254">
    <property type="entry name" value="Phosphoglycerate mutase-like"/>
    <property type="match status" value="1"/>
</dbReference>
<protein>
    <recommendedName>
        <fullName evidence="1">Alpha-ribazole phosphatase</fullName>
        <ecNumber evidence="1">3.1.3.73</ecNumber>
    </recommendedName>
</protein>
<dbReference type="InterPro" id="IPR029033">
    <property type="entry name" value="His_PPase_superfam"/>
</dbReference>
<dbReference type="SMART" id="SM00855">
    <property type="entry name" value="PGAM"/>
    <property type="match status" value="1"/>
</dbReference>
<dbReference type="PANTHER" id="PTHR48100">
    <property type="entry name" value="BROAD-SPECIFICITY PHOSPHATASE YOR283W-RELATED"/>
    <property type="match status" value="1"/>
</dbReference>
<accession>A0A2N3IG60</accession>
<dbReference type="AlphaFoldDB" id="A0A2N3IG60"/>
<dbReference type="NCBIfam" id="TIGR03162">
    <property type="entry name" value="ribazole_cobC"/>
    <property type="match status" value="1"/>
</dbReference>
<dbReference type="RefSeq" id="WP_101358705.1">
    <property type="nucleotide sequence ID" value="NZ_NKXO01000020.1"/>
</dbReference>
<dbReference type="PANTHER" id="PTHR48100:SF10">
    <property type="entry name" value="2-CARBOXY-D-ARABINITOL-1-PHOSPHATASE-RELATED"/>
    <property type="match status" value="1"/>
</dbReference>
<dbReference type="EMBL" id="NKXO01000020">
    <property type="protein sequence ID" value="PKQ69281.1"/>
    <property type="molecule type" value="Genomic_DNA"/>
</dbReference>
<evidence type="ECO:0000313" key="2">
    <source>
        <dbReference type="EMBL" id="PKQ69281.1"/>
    </source>
</evidence>
<dbReference type="GO" id="GO:0009236">
    <property type="term" value="P:cobalamin biosynthetic process"/>
    <property type="evidence" value="ECO:0007669"/>
    <property type="project" value="UniProtKB-UniRule"/>
</dbReference>
<reference evidence="2 3" key="1">
    <citation type="submission" date="2017-06" db="EMBL/GenBank/DDBJ databases">
        <title>Raineya orbicola gen. nov., sp. nov. a slightly thermophilic bacterium of the phylum Bacteroidetes and the description of Raineyaceae fam. nov.</title>
        <authorList>
            <person name="Albuquerque L."/>
            <person name="Polonia A.R.M."/>
            <person name="Barroso C."/>
            <person name="Froufe H.J.C."/>
            <person name="Lage O."/>
            <person name="Lobo-Da-Cunha A."/>
            <person name="Egas C."/>
            <person name="Da Costa M.S."/>
        </authorList>
    </citation>
    <scope>NUCLEOTIDE SEQUENCE [LARGE SCALE GENOMIC DNA]</scope>
    <source>
        <strain evidence="2 3">SPSPC-11</strain>
    </source>
</reference>
<dbReference type="InterPro" id="IPR013078">
    <property type="entry name" value="His_Pase_superF_clade-1"/>
</dbReference>